<dbReference type="InterPro" id="IPR014772">
    <property type="entry name" value="Munc13_dom-2"/>
</dbReference>
<protein>
    <submittedName>
        <fullName evidence="2">Protein unc-13-like protein isoform X1</fullName>
    </submittedName>
</protein>
<name>A0A834WL00_9FABA</name>
<sequence>MLLWTAFARTKIVFWDLRGPFIDNLYKPSVSGSRMEALIEPLDVELNQLCDIIVEPLRDRIVTSLLQASLDGFLRVILDGGPSRVFIPGDAKFLEEDLEVLKPNTALCKGKAKMVSQTTNNVVIKDPSTSGVVKHMEPHTDSSSSEADEGEFFDEASIVSFFDNEEGLLIEQLEKKVRRTGERPEDEA</sequence>
<evidence type="ECO:0000259" key="1">
    <source>
        <dbReference type="PROSITE" id="PS51259"/>
    </source>
</evidence>
<comment type="caution">
    <text evidence="2">The sequence shown here is derived from an EMBL/GenBank/DDBJ whole genome shotgun (WGS) entry which is preliminary data.</text>
</comment>
<dbReference type="EMBL" id="JAAIUW010000007">
    <property type="protein sequence ID" value="KAF7824748.1"/>
    <property type="molecule type" value="Genomic_DNA"/>
</dbReference>
<dbReference type="OrthoDB" id="2015333at2759"/>
<reference evidence="2" key="1">
    <citation type="submission" date="2020-09" db="EMBL/GenBank/DDBJ databases">
        <title>Genome-Enabled Discovery of Anthraquinone Biosynthesis in Senna tora.</title>
        <authorList>
            <person name="Kang S.-H."/>
            <person name="Pandey R.P."/>
            <person name="Lee C.-M."/>
            <person name="Sim J.-S."/>
            <person name="Jeong J.-T."/>
            <person name="Choi B.-S."/>
            <person name="Jung M."/>
            <person name="Ginzburg D."/>
            <person name="Zhao K."/>
            <person name="Won S.Y."/>
            <person name="Oh T.-J."/>
            <person name="Yu Y."/>
            <person name="Kim N.-H."/>
            <person name="Lee O.R."/>
            <person name="Lee T.-H."/>
            <person name="Bashyal P."/>
            <person name="Kim T.-S."/>
            <person name="Lee W.-H."/>
            <person name="Kawkins C."/>
            <person name="Kim C.-K."/>
            <person name="Kim J.S."/>
            <person name="Ahn B.O."/>
            <person name="Rhee S.Y."/>
            <person name="Sohng J.K."/>
        </authorList>
    </citation>
    <scope>NUCLEOTIDE SEQUENCE</scope>
    <source>
        <tissue evidence="2">Leaf</tissue>
    </source>
</reference>
<accession>A0A834WL00</accession>
<dbReference type="InterPro" id="IPR008528">
    <property type="entry name" value="unc-13_homologue"/>
</dbReference>
<keyword evidence="3" id="KW-1185">Reference proteome</keyword>
<dbReference type="Pfam" id="PF25761">
    <property type="entry name" value="TPR_PATROL1"/>
    <property type="match status" value="1"/>
</dbReference>
<organism evidence="2 3">
    <name type="scientific">Senna tora</name>
    <dbReference type="NCBI Taxonomy" id="362788"/>
    <lineage>
        <taxon>Eukaryota</taxon>
        <taxon>Viridiplantae</taxon>
        <taxon>Streptophyta</taxon>
        <taxon>Embryophyta</taxon>
        <taxon>Tracheophyta</taxon>
        <taxon>Spermatophyta</taxon>
        <taxon>Magnoliopsida</taxon>
        <taxon>eudicotyledons</taxon>
        <taxon>Gunneridae</taxon>
        <taxon>Pentapetalae</taxon>
        <taxon>rosids</taxon>
        <taxon>fabids</taxon>
        <taxon>Fabales</taxon>
        <taxon>Fabaceae</taxon>
        <taxon>Caesalpinioideae</taxon>
        <taxon>Cassia clade</taxon>
        <taxon>Senna</taxon>
    </lineage>
</organism>
<dbReference type="AlphaFoldDB" id="A0A834WL00"/>
<dbReference type="PANTHER" id="PTHR31280">
    <property type="entry name" value="PROTEIN UNC-13 HOMOLOG"/>
    <property type="match status" value="1"/>
</dbReference>
<dbReference type="Proteomes" id="UP000634136">
    <property type="component" value="Unassembled WGS sequence"/>
</dbReference>
<dbReference type="InterPro" id="IPR057984">
    <property type="entry name" value="PATROL1_C"/>
</dbReference>
<evidence type="ECO:0000313" key="3">
    <source>
        <dbReference type="Proteomes" id="UP000634136"/>
    </source>
</evidence>
<feature type="domain" description="MHD2" evidence="1">
    <location>
        <begin position="32"/>
        <end position="150"/>
    </location>
</feature>
<proteinExistence type="predicted"/>
<dbReference type="PANTHER" id="PTHR31280:SF2">
    <property type="entry name" value="PROTEIN UNC-13 HOMOLOG"/>
    <property type="match status" value="1"/>
</dbReference>
<evidence type="ECO:0000313" key="2">
    <source>
        <dbReference type="EMBL" id="KAF7824748.1"/>
    </source>
</evidence>
<dbReference type="PROSITE" id="PS51259">
    <property type="entry name" value="MHD2"/>
    <property type="match status" value="1"/>
</dbReference>
<gene>
    <name evidence="2" type="ORF">G2W53_022892</name>
</gene>